<feature type="compositionally biased region" description="Basic and acidic residues" evidence="1">
    <location>
        <begin position="117"/>
        <end position="129"/>
    </location>
</feature>
<protein>
    <submittedName>
        <fullName evidence="2">Uncharacterized protein</fullName>
    </submittedName>
</protein>
<accession>A0A176QDQ2</accession>
<dbReference type="AlphaFoldDB" id="A0A176QDQ2"/>
<evidence type="ECO:0000256" key="1">
    <source>
        <dbReference type="SAM" id="MobiDB-lite"/>
    </source>
</evidence>
<feature type="region of interest" description="Disordered" evidence="1">
    <location>
        <begin position="109"/>
        <end position="140"/>
    </location>
</feature>
<dbReference type="EMBL" id="LQZG01000002">
    <property type="protein sequence ID" value="OAB87831.1"/>
    <property type="molecule type" value="Genomic_DNA"/>
</dbReference>
<reference evidence="2 3" key="1">
    <citation type="submission" date="2016-01" db="EMBL/GenBank/DDBJ databases">
        <title>Janibacter melonis strain CD11_4 genome sequencing and assembly.</title>
        <authorList>
            <person name="Nair G.R."/>
            <person name="Kaur G."/>
            <person name="Chander A.M."/>
            <person name="Mayilraj S."/>
        </authorList>
    </citation>
    <scope>NUCLEOTIDE SEQUENCE [LARGE SCALE GENOMIC DNA]</scope>
    <source>
        <strain evidence="2 3">CD11-4</strain>
    </source>
</reference>
<evidence type="ECO:0000313" key="3">
    <source>
        <dbReference type="Proteomes" id="UP000076976"/>
    </source>
</evidence>
<keyword evidence="3" id="KW-1185">Reference proteome</keyword>
<comment type="caution">
    <text evidence="2">The sequence shown here is derived from an EMBL/GenBank/DDBJ whole genome shotgun (WGS) entry which is preliminary data.</text>
</comment>
<sequence>MPDPRFSRLAGQRVDGVSGGVSIDVHLEGATVRFPTGVSCQAPGGVDRVARGDDLTLVAEAVGETVVAVSESRGRLTVATQRVGVYSLAREDGPLYVVEERWSNDHHWTTETQAMGTDDRLRRDGRPDGEGVVPGARAEG</sequence>
<dbReference type="STRING" id="262209.AWH69_07290"/>
<dbReference type="Proteomes" id="UP000076976">
    <property type="component" value="Unassembled WGS sequence"/>
</dbReference>
<organism evidence="2 3">
    <name type="scientific">Janibacter melonis</name>
    <dbReference type="NCBI Taxonomy" id="262209"/>
    <lineage>
        <taxon>Bacteria</taxon>
        <taxon>Bacillati</taxon>
        <taxon>Actinomycetota</taxon>
        <taxon>Actinomycetes</taxon>
        <taxon>Micrococcales</taxon>
        <taxon>Intrasporangiaceae</taxon>
        <taxon>Janibacter</taxon>
    </lineage>
</organism>
<gene>
    <name evidence="2" type="ORF">AWH69_07290</name>
</gene>
<evidence type="ECO:0000313" key="2">
    <source>
        <dbReference type="EMBL" id="OAB87831.1"/>
    </source>
</evidence>
<name>A0A176QDQ2_9MICO</name>
<proteinExistence type="predicted"/>